<feature type="region of interest" description="Disordered" evidence="1">
    <location>
        <begin position="650"/>
        <end position="673"/>
    </location>
</feature>
<feature type="region of interest" description="Disordered" evidence="1">
    <location>
        <begin position="400"/>
        <end position="420"/>
    </location>
</feature>
<feature type="compositionally biased region" description="Basic and acidic residues" evidence="1">
    <location>
        <begin position="275"/>
        <end position="295"/>
    </location>
</feature>
<dbReference type="EMBL" id="CAJHNJ030000033">
    <property type="protein sequence ID" value="CAG9127004.1"/>
    <property type="molecule type" value="Genomic_DNA"/>
</dbReference>
<gene>
    <name evidence="3" type="ORF">PLXY2_LOCUS8775</name>
</gene>
<feature type="region of interest" description="Disordered" evidence="1">
    <location>
        <begin position="446"/>
        <end position="500"/>
    </location>
</feature>
<sequence length="921" mass="100046">MELKGAADHGAEGGNTGVQQPHAAVQVGTLSLQILKGAADHGAEGGNTGVQQPHAAVQVGTLSLQILKGAADHGAEGGNTGVQQPHAAVQVGTLSLQILKGAADHGAEGGNTGVQQPHAAVQVGTLSLQILKGAADHGAEGGNTGVQQPHAAVQIRFIISSRPITGNPGESIPVLTVRLAQHSSVYSVRATALYALGLLGGTRAGADSLLQLGWLCVRHTRHDQFPIIEEENYPTNNGSGNLHHLITSPGRRYVPRFDPDHTISEHSDQSIAESLHSDQTKHSNKYTDRKDHDTVDARYREIDKRKSHTLPMQGYSNAHEKALTESRTLDILRDYSSYERPVDSRLVGRINSLDHHHEGRVRNTSESSTSGVSSCDSVLGIRYVFPDRVLTLSPIPSSSSLYGLKGTSQRRPDRRPSTASEYCDSDCMYMTVTCADAQSDPELVESVRTEGNLAAPPRPPPLHRHDRVLTLSPIPSSSSLYGLKGTSQRRPDRRPSTASEYCDSDCMYMTVTEGNLAAPPRPPPLHRHDRVLTLSPIPSSSSLYGLKGTSQRRPDRRPSTASFTAPDAASSPPSQKDMVGYATLKSLNRSRRPHLSESAATGAGDIEELSWMLEPSRRSKPFSSLRDRGKVIKERMAKLSLLEYDWKPISTTDTGSSRQSPPPRAERRPARVQAPGEHTCYIGVCLPANIVDLFPSSRQSPPPRAERRPARVQAPGEHTCYIGVCLPANIVDLFPRGESEDSMLDSFAADSSFLLDAGKHAEPTQAYPHSKEGSECGPRSWRHSASGCVVCARPRPASTHELRLAFFNPVGSPGVSLEAPRSPPPERPAAHAELLAHAHYMANPIHHRQARPALISLKQRHPEVFRNPCVYSDVCQLLATGTYMMCARRFLQELFLEVSFDCFKQEPPEILARYKTPPAVV</sequence>
<organism evidence="3 4">
    <name type="scientific">Plutella xylostella</name>
    <name type="common">Diamondback moth</name>
    <name type="synonym">Plutella maculipennis</name>
    <dbReference type="NCBI Taxonomy" id="51655"/>
    <lineage>
        <taxon>Eukaryota</taxon>
        <taxon>Metazoa</taxon>
        <taxon>Ecdysozoa</taxon>
        <taxon>Arthropoda</taxon>
        <taxon>Hexapoda</taxon>
        <taxon>Insecta</taxon>
        <taxon>Pterygota</taxon>
        <taxon>Neoptera</taxon>
        <taxon>Endopterygota</taxon>
        <taxon>Lepidoptera</taxon>
        <taxon>Glossata</taxon>
        <taxon>Ditrysia</taxon>
        <taxon>Yponomeutoidea</taxon>
        <taxon>Plutellidae</taxon>
        <taxon>Plutella</taxon>
    </lineage>
</organism>
<comment type="caution">
    <text evidence="3">The sequence shown here is derived from an EMBL/GenBank/DDBJ whole genome shotgun (WGS) entry which is preliminary data.</text>
</comment>
<evidence type="ECO:0000313" key="3">
    <source>
        <dbReference type="EMBL" id="CAG9127004.1"/>
    </source>
</evidence>
<dbReference type="Proteomes" id="UP000653454">
    <property type="component" value="Unassembled WGS sequence"/>
</dbReference>
<feature type="region of interest" description="Disordered" evidence="1">
    <location>
        <begin position="256"/>
        <end position="295"/>
    </location>
</feature>
<dbReference type="InterPro" id="IPR028268">
    <property type="entry name" value="Pianissimo_fam"/>
</dbReference>
<dbReference type="GO" id="GO:0038203">
    <property type="term" value="P:TORC2 signaling"/>
    <property type="evidence" value="ECO:0007669"/>
    <property type="project" value="TreeGrafter"/>
</dbReference>
<dbReference type="PANTHER" id="PTHR13298">
    <property type="entry name" value="CYTOSOLIC REGULATOR PIANISSIMO"/>
    <property type="match status" value="1"/>
</dbReference>
<evidence type="ECO:0000259" key="2">
    <source>
        <dbReference type="SMART" id="SM01310"/>
    </source>
</evidence>
<dbReference type="InterPro" id="IPR029452">
    <property type="entry name" value="RICTOR_V"/>
</dbReference>
<proteinExistence type="predicted"/>
<evidence type="ECO:0000313" key="4">
    <source>
        <dbReference type="Proteomes" id="UP000653454"/>
    </source>
</evidence>
<accession>A0A8S4FI99</accession>
<feature type="compositionally biased region" description="Basic and acidic residues" evidence="1">
    <location>
        <begin position="256"/>
        <end position="268"/>
    </location>
</feature>
<keyword evidence="4" id="KW-1185">Reference proteome</keyword>
<reference evidence="3" key="1">
    <citation type="submission" date="2020-11" db="EMBL/GenBank/DDBJ databases">
        <authorList>
            <person name="Whiteford S."/>
        </authorList>
    </citation>
    <scope>NUCLEOTIDE SEQUENCE</scope>
</reference>
<dbReference type="GO" id="GO:0031932">
    <property type="term" value="C:TORC2 complex"/>
    <property type="evidence" value="ECO:0007669"/>
    <property type="project" value="InterPro"/>
</dbReference>
<dbReference type="GO" id="GO:0043539">
    <property type="term" value="F:protein serine/threonine kinase activator activity"/>
    <property type="evidence" value="ECO:0007669"/>
    <property type="project" value="TreeGrafter"/>
</dbReference>
<protein>
    <submittedName>
        <fullName evidence="3">(diamondback moth) hypothetical protein</fullName>
    </submittedName>
</protein>
<feature type="region of interest" description="Disordered" evidence="1">
    <location>
        <begin position="514"/>
        <end position="579"/>
    </location>
</feature>
<dbReference type="GO" id="GO:0051897">
    <property type="term" value="P:positive regulation of phosphatidylinositol 3-kinase/protein kinase B signal transduction"/>
    <property type="evidence" value="ECO:0007669"/>
    <property type="project" value="TreeGrafter"/>
</dbReference>
<evidence type="ECO:0000256" key="1">
    <source>
        <dbReference type="SAM" id="MobiDB-lite"/>
    </source>
</evidence>
<feature type="compositionally biased region" description="Low complexity" evidence="1">
    <location>
        <begin position="534"/>
        <end position="543"/>
    </location>
</feature>
<dbReference type="AlphaFoldDB" id="A0A8S4FI99"/>
<feature type="compositionally biased region" description="Low complexity" evidence="1">
    <location>
        <begin position="471"/>
        <end position="480"/>
    </location>
</feature>
<dbReference type="Pfam" id="PF14668">
    <property type="entry name" value="RICTOR_V"/>
    <property type="match status" value="1"/>
</dbReference>
<dbReference type="PANTHER" id="PTHR13298:SF11">
    <property type="entry name" value="RAPAMYCIN-INSENSITIVE COMPANION OF MTOR"/>
    <property type="match status" value="1"/>
</dbReference>
<feature type="domain" description="Rapamycin-insensitive companion of mTOR" evidence="2">
    <location>
        <begin position="128"/>
        <end position="216"/>
    </location>
</feature>
<dbReference type="SMART" id="SM01310">
    <property type="entry name" value="RICTOR_V"/>
    <property type="match status" value="1"/>
</dbReference>
<name>A0A8S4FI99_PLUXY</name>